<accession>A0A8H2VGT8</accession>
<evidence type="ECO:0000256" key="3">
    <source>
        <dbReference type="ARBA" id="ARBA00022833"/>
    </source>
</evidence>
<dbReference type="GO" id="GO:0005802">
    <property type="term" value="C:trans-Golgi network"/>
    <property type="evidence" value="ECO:0007669"/>
    <property type="project" value="TreeGrafter"/>
</dbReference>
<dbReference type="PROSITE" id="PS50115">
    <property type="entry name" value="ARFGAP"/>
    <property type="match status" value="1"/>
</dbReference>
<dbReference type="Gene3D" id="1.10.220.150">
    <property type="entry name" value="Arf GTPase activating protein"/>
    <property type="match status" value="1"/>
</dbReference>
<dbReference type="GeneID" id="64858258"/>
<dbReference type="InterPro" id="IPR037278">
    <property type="entry name" value="ARFGAP/RecO"/>
</dbReference>
<dbReference type="RefSeq" id="XP_041407066.1">
    <property type="nucleotide sequence ID" value="XM_041551132.1"/>
</dbReference>
<evidence type="ECO:0000256" key="5">
    <source>
        <dbReference type="RuleBase" id="RU369028"/>
    </source>
</evidence>
<feature type="domain" description="Arf-GAP" evidence="7">
    <location>
        <begin position="63"/>
        <end position="187"/>
    </location>
</feature>
<name>A0A8H2VGT8_9SACH</name>
<evidence type="ECO:0000256" key="1">
    <source>
        <dbReference type="ARBA" id="ARBA00022723"/>
    </source>
</evidence>
<evidence type="ECO:0000256" key="4">
    <source>
        <dbReference type="PROSITE-ProRule" id="PRU00288"/>
    </source>
</evidence>
<evidence type="ECO:0000313" key="8">
    <source>
        <dbReference type="EMBL" id="CAB4255222.1"/>
    </source>
</evidence>
<gene>
    <name evidence="8" type="ORF">KABA2_06S00462</name>
</gene>
<organism evidence="8 9">
    <name type="scientific">Maudiozyma barnettii</name>
    <dbReference type="NCBI Taxonomy" id="61262"/>
    <lineage>
        <taxon>Eukaryota</taxon>
        <taxon>Fungi</taxon>
        <taxon>Dikarya</taxon>
        <taxon>Ascomycota</taxon>
        <taxon>Saccharomycotina</taxon>
        <taxon>Saccharomycetes</taxon>
        <taxon>Saccharomycetales</taxon>
        <taxon>Saccharomycetaceae</taxon>
        <taxon>Maudiozyma</taxon>
    </lineage>
</organism>
<dbReference type="InterPro" id="IPR038508">
    <property type="entry name" value="ArfGAP_dom_sf"/>
</dbReference>
<feature type="compositionally biased region" description="Low complexity" evidence="6">
    <location>
        <begin position="378"/>
        <end position="404"/>
    </location>
</feature>
<dbReference type="OrthoDB" id="10266696at2759"/>
<dbReference type="PANTHER" id="PTHR23180">
    <property type="entry name" value="CENTAURIN/ARF"/>
    <property type="match status" value="1"/>
</dbReference>
<protein>
    <recommendedName>
        <fullName evidence="5">ADP-ribosylation factor GTPase-activating protein</fullName>
    </recommendedName>
</protein>
<dbReference type="SUPFAM" id="SSF57863">
    <property type="entry name" value="ArfGap/RecO-like zinc finger"/>
    <property type="match status" value="1"/>
</dbReference>
<evidence type="ECO:0000256" key="2">
    <source>
        <dbReference type="ARBA" id="ARBA00022771"/>
    </source>
</evidence>
<dbReference type="InterPro" id="IPR045258">
    <property type="entry name" value="ACAP1/2/3-like"/>
</dbReference>
<keyword evidence="5" id="KW-0677">Repeat</keyword>
<reference evidence="8 9" key="1">
    <citation type="submission" date="2020-05" db="EMBL/GenBank/DDBJ databases">
        <authorList>
            <person name="Casaregola S."/>
            <person name="Devillers H."/>
            <person name="Grondin C."/>
        </authorList>
    </citation>
    <scope>NUCLEOTIDE SEQUENCE [LARGE SCALE GENOMIC DNA]</scope>
    <source>
        <strain evidence="8 9">CLIB 1767</strain>
    </source>
</reference>
<keyword evidence="3 5" id="KW-0862">Zinc</keyword>
<proteinExistence type="predicted"/>
<evidence type="ECO:0000259" key="7">
    <source>
        <dbReference type="PROSITE" id="PS50115"/>
    </source>
</evidence>
<evidence type="ECO:0000256" key="6">
    <source>
        <dbReference type="SAM" id="MobiDB-lite"/>
    </source>
</evidence>
<dbReference type="InterPro" id="IPR001164">
    <property type="entry name" value="ArfGAP_dom"/>
</dbReference>
<evidence type="ECO:0000313" key="9">
    <source>
        <dbReference type="Proteomes" id="UP000644660"/>
    </source>
</evidence>
<dbReference type="GO" id="GO:0005096">
    <property type="term" value="F:GTPase activator activity"/>
    <property type="evidence" value="ECO:0007669"/>
    <property type="project" value="UniProtKB-KW"/>
</dbReference>
<comment type="caution">
    <text evidence="8">The sequence shown here is derived from an EMBL/GenBank/DDBJ whole genome shotgun (WGS) entry which is preliminary data.</text>
</comment>
<comment type="subcellular location">
    <subcellularLocation>
        <location evidence="5">Cytoplasm</location>
    </subcellularLocation>
</comment>
<dbReference type="Proteomes" id="UP000644660">
    <property type="component" value="Unassembled WGS sequence"/>
</dbReference>
<dbReference type="AlphaFoldDB" id="A0A8H2VGT8"/>
<feature type="compositionally biased region" description="Low complexity" evidence="6">
    <location>
        <begin position="31"/>
        <end position="48"/>
    </location>
</feature>
<sequence length="404" mass="45457">MKDTTHHPLKNKSKSRSFERITHIPLFTALSPSASSSSSIASSASPSPGVVRTHHLIDQIDDSPLLRRVQQSHPSNLVCCDCGSSRTVDWISINLLCVLCIKCSGVHRSMGTHVSKVRSLTLDSFKDLELRYLIKHNLRNDTVNEIYEEIITKQDRIDCHATDLQRSRFINEKYIEKKFVKVSHLDYDQTLKSVIKGIHSESIHLLQRAIAQSDLSLRKLSQQYNVENEKNQTNVKNVSLFKYSLKHNVKRETTLVFSITEFLLINDLLIDQNIPTDIEAQRRWPHEALEYWNNKLDIYGDVFLSIKTSTKSTTQDPQTSSSSSSMSRSKSTDHHKKRGSSMKRWSLASIPKAPQNIISMHKSLKRKKEPSSSATANPSQSIPPTTTTASATASTAIASPPSVP</sequence>
<dbReference type="Pfam" id="PF01412">
    <property type="entry name" value="ArfGap"/>
    <property type="match status" value="1"/>
</dbReference>
<feature type="region of interest" description="Disordered" evidence="6">
    <location>
        <begin position="310"/>
        <end position="404"/>
    </location>
</feature>
<keyword evidence="5" id="KW-0343">GTPase activation</keyword>
<feature type="compositionally biased region" description="Low complexity" evidence="6">
    <location>
        <begin position="310"/>
        <end position="329"/>
    </location>
</feature>
<keyword evidence="5" id="KW-0963">Cytoplasm</keyword>
<keyword evidence="2 4" id="KW-0863">Zinc-finger</keyword>
<dbReference type="GO" id="GO:0008270">
    <property type="term" value="F:zinc ion binding"/>
    <property type="evidence" value="ECO:0007669"/>
    <property type="project" value="UniProtKB-KW"/>
</dbReference>
<dbReference type="EMBL" id="CAEFZW010000006">
    <property type="protein sequence ID" value="CAB4255222.1"/>
    <property type="molecule type" value="Genomic_DNA"/>
</dbReference>
<dbReference type="GO" id="GO:0005768">
    <property type="term" value="C:endosome"/>
    <property type="evidence" value="ECO:0007669"/>
    <property type="project" value="TreeGrafter"/>
</dbReference>
<comment type="function">
    <text evidence="5">GTPase-activating protein for the ADP ribosylation factor family.</text>
</comment>
<dbReference type="PANTHER" id="PTHR23180:SF160">
    <property type="entry name" value="ADP-RIBOSYLATION FACTOR GTPASE-ACTIVATING PROTEIN EFFECTOR PROTEIN 1"/>
    <property type="match status" value="1"/>
</dbReference>
<feature type="region of interest" description="Disordered" evidence="6">
    <location>
        <begin position="31"/>
        <end position="50"/>
    </location>
</feature>
<keyword evidence="1 5" id="KW-0479">Metal-binding</keyword>
<keyword evidence="9" id="KW-1185">Reference proteome</keyword>
<dbReference type="GO" id="GO:0006891">
    <property type="term" value="P:intra-Golgi vesicle-mediated transport"/>
    <property type="evidence" value="ECO:0007669"/>
    <property type="project" value="TreeGrafter"/>
</dbReference>
<keyword evidence="5" id="KW-0040">ANK repeat</keyword>
<dbReference type="PRINTS" id="PR00405">
    <property type="entry name" value="REVINTRACTNG"/>
</dbReference>
<dbReference type="CDD" id="cd08204">
    <property type="entry name" value="ArfGap"/>
    <property type="match status" value="1"/>
</dbReference>
<dbReference type="SMART" id="SM00105">
    <property type="entry name" value="ArfGap"/>
    <property type="match status" value="1"/>
</dbReference>